<keyword evidence="1" id="KW-1133">Transmembrane helix</keyword>
<name>A0A1T4KKE1_9FIRM</name>
<dbReference type="EMBL" id="FUXA01000004">
    <property type="protein sequence ID" value="SJZ42902.1"/>
    <property type="molecule type" value="Genomic_DNA"/>
</dbReference>
<keyword evidence="1" id="KW-0472">Membrane</keyword>
<dbReference type="Gene3D" id="1.25.40.10">
    <property type="entry name" value="Tetratricopeptide repeat domain"/>
    <property type="match status" value="1"/>
</dbReference>
<keyword evidence="1" id="KW-0812">Transmembrane</keyword>
<dbReference type="Proteomes" id="UP000189857">
    <property type="component" value="Unassembled WGS sequence"/>
</dbReference>
<dbReference type="InterPro" id="IPR011990">
    <property type="entry name" value="TPR-like_helical_dom_sf"/>
</dbReference>
<protein>
    <recommendedName>
        <fullName evidence="4">Tetratricopeptide repeat-containing protein</fullName>
    </recommendedName>
</protein>
<sequence>MNVKIKNIIVSYLCMFSLSFWFMFTFCAITDTLIFKHRTLKSFGIMILAVIIVSVIALLIYINTKSYKARVGIIAEYYEKGYTPTLRDLVTTEINRIYEEGNLNVKIDWYNLLICILTEYYTINGDIENAYMTINKINRKFIYDTGMLNHQKAFFSHYASRAELYEITNNIQGMLSVIDETKIAIDKWYHKSKATDICIDYIISIYMMMVGNYDKAFEYANHSMKKGKVGKEYAFIILGRLYRRMGNYAEAEKNFNMCCSLTKCASVKQSVLWEMTRTKQN</sequence>
<dbReference type="AlphaFoldDB" id="A0A1T4KKE1"/>
<dbReference type="SUPFAM" id="SSF48452">
    <property type="entry name" value="TPR-like"/>
    <property type="match status" value="1"/>
</dbReference>
<evidence type="ECO:0000256" key="1">
    <source>
        <dbReference type="SAM" id="Phobius"/>
    </source>
</evidence>
<gene>
    <name evidence="2" type="ORF">SAMN02745110_00434</name>
</gene>
<evidence type="ECO:0000313" key="2">
    <source>
        <dbReference type="EMBL" id="SJZ42902.1"/>
    </source>
</evidence>
<evidence type="ECO:0000313" key="3">
    <source>
        <dbReference type="Proteomes" id="UP000189857"/>
    </source>
</evidence>
<evidence type="ECO:0008006" key="4">
    <source>
        <dbReference type="Google" id="ProtNLM"/>
    </source>
</evidence>
<proteinExistence type="predicted"/>
<dbReference type="RefSeq" id="WP_078786110.1">
    <property type="nucleotide sequence ID" value="NZ_FMTO01000003.1"/>
</dbReference>
<reference evidence="2 3" key="1">
    <citation type="submission" date="2017-02" db="EMBL/GenBank/DDBJ databases">
        <authorList>
            <person name="Peterson S.W."/>
        </authorList>
    </citation>
    <scope>NUCLEOTIDE SEQUENCE [LARGE SCALE GENOMIC DNA]</scope>
    <source>
        <strain evidence="2 3">ATCC 17233</strain>
    </source>
</reference>
<accession>A0A1T4KKE1</accession>
<keyword evidence="3" id="KW-1185">Reference proteome</keyword>
<organism evidence="2 3">
    <name type="scientific">Eubacterium ruminantium</name>
    <dbReference type="NCBI Taxonomy" id="42322"/>
    <lineage>
        <taxon>Bacteria</taxon>
        <taxon>Bacillati</taxon>
        <taxon>Bacillota</taxon>
        <taxon>Clostridia</taxon>
        <taxon>Eubacteriales</taxon>
        <taxon>Eubacteriaceae</taxon>
        <taxon>Eubacterium</taxon>
    </lineage>
</organism>
<feature type="transmembrane region" description="Helical" evidence="1">
    <location>
        <begin position="40"/>
        <end position="62"/>
    </location>
</feature>
<feature type="transmembrane region" description="Helical" evidence="1">
    <location>
        <begin position="12"/>
        <end position="34"/>
    </location>
</feature>